<reference evidence="1 2" key="1">
    <citation type="journal article" date="2010" name="J. Bacteriol.">
        <title>Genome sequence of the oligotrophic marine Gammaproteobacterium HTCC2143, isolated from the Oregon Coast.</title>
        <authorList>
            <person name="Oh H.M."/>
            <person name="Kang I."/>
            <person name="Ferriera S."/>
            <person name="Giovannoni S.J."/>
            <person name="Cho J.C."/>
        </authorList>
    </citation>
    <scope>NUCLEOTIDE SEQUENCE [LARGE SCALE GENOMIC DNA]</scope>
    <source>
        <strain evidence="1 2">HTCC2143</strain>
    </source>
</reference>
<dbReference type="EMBL" id="AAVT01000005">
    <property type="protein sequence ID" value="EAW31051.1"/>
    <property type="molecule type" value="Genomic_DNA"/>
</dbReference>
<dbReference type="AlphaFoldDB" id="A0YE17"/>
<comment type="caution">
    <text evidence="1">The sequence shown here is derived from an EMBL/GenBank/DDBJ whole genome shotgun (WGS) entry which is preliminary data.</text>
</comment>
<dbReference type="InterPro" id="IPR021409">
    <property type="entry name" value="DUF3047"/>
</dbReference>
<name>A0YE17_9GAMM</name>
<keyword evidence="2" id="KW-1185">Reference proteome</keyword>
<dbReference type="STRING" id="247633.GP2143_10652"/>
<organism evidence="1 2">
    <name type="scientific">marine gamma proteobacterium HTCC2143</name>
    <dbReference type="NCBI Taxonomy" id="247633"/>
    <lineage>
        <taxon>Bacteria</taxon>
        <taxon>Pseudomonadati</taxon>
        <taxon>Pseudomonadota</taxon>
        <taxon>Gammaproteobacteria</taxon>
        <taxon>Cellvibrionales</taxon>
        <taxon>Spongiibacteraceae</taxon>
        <taxon>BD1-7 clade</taxon>
    </lineage>
</organism>
<evidence type="ECO:0000313" key="2">
    <source>
        <dbReference type="Proteomes" id="UP000004931"/>
    </source>
</evidence>
<accession>A0YE17</accession>
<dbReference type="Pfam" id="PF11249">
    <property type="entry name" value="DUF3047"/>
    <property type="match status" value="1"/>
</dbReference>
<sequence>MIGVSKFKLTKRLLQCLTIIVVISSEGVFALETVVADFSRQGIDAFEEEEFVGKTQYELVKEDGVQVLRARTAASASVLYREMDIDLQKTPFLNWSWRVSNVFSITEQKKKRGDDYSARIYVVVKEGFFPWQTKALNYVWSNYEVDDDYWSNPFTSKAVMIPVRSGTEGLNQWHTERVNVVDDFYRIFGKRITEAHGIAIMSDSDNAGGVGEAFYGAISFSD</sequence>
<evidence type="ECO:0008006" key="3">
    <source>
        <dbReference type="Google" id="ProtNLM"/>
    </source>
</evidence>
<proteinExistence type="predicted"/>
<dbReference type="eggNOG" id="ENOG502ZQ5C">
    <property type="taxonomic scope" value="Bacteria"/>
</dbReference>
<evidence type="ECO:0000313" key="1">
    <source>
        <dbReference type="EMBL" id="EAW31051.1"/>
    </source>
</evidence>
<protein>
    <recommendedName>
        <fullName evidence="3">DUF3047 domain-containing protein</fullName>
    </recommendedName>
</protein>
<dbReference type="OrthoDB" id="9775969at2"/>
<dbReference type="Proteomes" id="UP000004931">
    <property type="component" value="Unassembled WGS sequence"/>
</dbReference>
<gene>
    <name evidence="1" type="ORF">GP2143_10652</name>
</gene>